<evidence type="ECO:0000313" key="1">
    <source>
        <dbReference type="EMBL" id="KAF6755614.1"/>
    </source>
</evidence>
<keyword evidence="2" id="KW-1185">Reference proteome</keyword>
<evidence type="ECO:0000313" key="2">
    <source>
        <dbReference type="Proteomes" id="UP000521943"/>
    </source>
</evidence>
<comment type="caution">
    <text evidence="1">The sequence shown here is derived from an EMBL/GenBank/DDBJ whole genome shotgun (WGS) entry which is preliminary data.</text>
</comment>
<sequence>MSGSQRPVSQAEYLARRLLANGATGTLSGLRALASSYPYHRSDLRPLALVLSLLRDPPLSYPSLRSGTPEGLDTEPILRALVCFDVAHHVGQSMSSDTASCAAFSAMLKEDWPSLLPWLTYTLEYSASVMPGEHVGVLISAAANFLVNYGTRPPFAFNTIVDWTSTVRLAARIWTGDFNQGLTFRKVTLATVEFFSSCLEMDGPAKTAVVDLFQEPNKARPFFKSFATQISALERDPTEAGALRVVLMHDFYVLLVENLSRSTDWRNIWRWIITRSPLKACIKTTLSLLSRPVPIDRWRLAQLGGLLVAMEEDPESIISKVVRLAQAGLAPLLYECIQNAGDISGASEMVIFGYLRHLASYLPYQRVSRAVAKSLHRHQANSPHASVLPGWSFFYSTLGLSALSAAKRRAYYAFACDNLNHLRLRDQDASPSEGEHRKVGKTGSLFIAMNVLKQPICYAHGVGTVNGFLGAAKEAMGLSLFTYSTCCASEELMLGPWMACPPSTGPWEPQAMR</sequence>
<reference evidence="1 2" key="1">
    <citation type="submission" date="2020-07" db="EMBL/GenBank/DDBJ databases">
        <title>Comparative genomics of pyrophilous fungi reveals a link between fire events and developmental genes.</title>
        <authorList>
            <consortium name="DOE Joint Genome Institute"/>
            <person name="Steindorff A.S."/>
            <person name="Carver A."/>
            <person name="Calhoun S."/>
            <person name="Stillman K."/>
            <person name="Liu H."/>
            <person name="Lipzen A."/>
            <person name="Pangilinan J."/>
            <person name="Labutti K."/>
            <person name="Bruns T.D."/>
            <person name="Grigoriev I.V."/>
        </authorList>
    </citation>
    <scope>NUCLEOTIDE SEQUENCE [LARGE SCALE GENOMIC DNA]</scope>
    <source>
        <strain evidence="1 2">CBS 144469</strain>
    </source>
</reference>
<proteinExistence type="predicted"/>
<organism evidence="1 2">
    <name type="scientific">Ephemerocybe angulata</name>
    <dbReference type="NCBI Taxonomy" id="980116"/>
    <lineage>
        <taxon>Eukaryota</taxon>
        <taxon>Fungi</taxon>
        <taxon>Dikarya</taxon>
        <taxon>Basidiomycota</taxon>
        <taxon>Agaricomycotina</taxon>
        <taxon>Agaricomycetes</taxon>
        <taxon>Agaricomycetidae</taxon>
        <taxon>Agaricales</taxon>
        <taxon>Agaricineae</taxon>
        <taxon>Psathyrellaceae</taxon>
        <taxon>Ephemerocybe</taxon>
    </lineage>
</organism>
<dbReference type="EMBL" id="JACGCI010000029">
    <property type="protein sequence ID" value="KAF6755614.1"/>
    <property type="molecule type" value="Genomic_DNA"/>
</dbReference>
<protein>
    <submittedName>
        <fullName evidence="1">Uncharacterized protein</fullName>
    </submittedName>
</protein>
<dbReference type="AlphaFoldDB" id="A0A8H6M7A9"/>
<gene>
    <name evidence="1" type="ORF">DFP72DRAFT_1067421</name>
</gene>
<accession>A0A8H6M7A9</accession>
<name>A0A8H6M7A9_9AGAR</name>
<dbReference type="Proteomes" id="UP000521943">
    <property type="component" value="Unassembled WGS sequence"/>
</dbReference>